<dbReference type="PANTHER" id="PTHR37781">
    <property type="entry name" value="TFIIH COMPLEX SUBUNIT"/>
    <property type="match status" value="1"/>
</dbReference>
<evidence type="ECO:0008006" key="4">
    <source>
        <dbReference type="Google" id="ProtNLM"/>
    </source>
</evidence>
<feature type="region of interest" description="Disordered" evidence="1">
    <location>
        <begin position="1"/>
        <end position="43"/>
    </location>
</feature>
<evidence type="ECO:0000256" key="1">
    <source>
        <dbReference type="SAM" id="MobiDB-lite"/>
    </source>
</evidence>
<reference evidence="2" key="1">
    <citation type="journal article" date="2020" name="Stud. Mycol.">
        <title>101 Dothideomycetes genomes: a test case for predicting lifestyles and emergence of pathogens.</title>
        <authorList>
            <person name="Haridas S."/>
            <person name="Albert R."/>
            <person name="Binder M."/>
            <person name="Bloem J."/>
            <person name="Labutti K."/>
            <person name="Salamov A."/>
            <person name="Andreopoulos B."/>
            <person name="Baker S."/>
            <person name="Barry K."/>
            <person name="Bills G."/>
            <person name="Bluhm B."/>
            <person name="Cannon C."/>
            <person name="Castanera R."/>
            <person name="Culley D."/>
            <person name="Daum C."/>
            <person name="Ezra D."/>
            <person name="Gonzalez J."/>
            <person name="Henrissat B."/>
            <person name="Kuo A."/>
            <person name="Liang C."/>
            <person name="Lipzen A."/>
            <person name="Lutzoni F."/>
            <person name="Magnuson J."/>
            <person name="Mondo S."/>
            <person name="Nolan M."/>
            <person name="Ohm R."/>
            <person name="Pangilinan J."/>
            <person name="Park H.-J."/>
            <person name="Ramirez L."/>
            <person name="Alfaro M."/>
            <person name="Sun H."/>
            <person name="Tritt A."/>
            <person name="Yoshinaga Y."/>
            <person name="Zwiers L.-H."/>
            <person name="Turgeon B."/>
            <person name="Goodwin S."/>
            <person name="Spatafora J."/>
            <person name="Crous P."/>
            <person name="Grigoriev I."/>
        </authorList>
    </citation>
    <scope>NUCLEOTIDE SEQUENCE</scope>
    <source>
        <strain evidence="2">ATCC 16933</strain>
    </source>
</reference>
<gene>
    <name evidence="2" type="ORF">BDY21DRAFT_99874</name>
</gene>
<dbReference type="OrthoDB" id="5420410at2759"/>
<dbReference type="Proteomes" id="UP000799766">
    <property type="component" value="Unassembled WGS sequence"/>
</dbReference>
<evidence type="ECO:0000313" key="3">
    <source>
        <dbReference type="Proteomes" id="UP000799766"/>
    </source>
</evidence>
<feature type="region of interest" description="Disordered" evidence="1">
    <location>
        <begin position="202"/>
        <end position="228"/>
    </location>
</feature>
<feature type="compositionally biased region" description="Low complexity" evidence="1">
    <location>
        <begin position="1"/>
        <end position="10"/>
    </location>
</feature>
<dbReference type="AlphaFoldDB" id="A0A6A6NT79"/>
<protein>
    <recommendedName>
        <fullName evidence="4">Meiotic recombination protein DMC1</fullName>
    </recommendedName>
</protein>
<keyword evidence="3" id="KW-1185">Reference proteome</keyword>
<feature type="compositionally biased region" description="Acidic residues" evidence="1">
    <location>
        <begin position="202"/>
        <end position="219"/>
    </location>
</feature>
<name>A0A6A6NT79_9PEZI</name>
<organism evidence="2 3">
    <name type="scientific">Lineolata rhizophorae</name>
    <dbReference type="NCBI Taxonomy" id="578093"/>
    <lineage>
        <taxon>Eukaryota</taxon>
        <taxon>Fungi</taxon>
        <taxon>Dikarya</taxon>
        <taxon>Ascomycota</taxon>
        <taxon>Pezizomycotina</taxon>
        <taxon>Dothideomycetes</taxon>
        <taxon>Dothideomycetes incertae sedis</taxon>
        <taxon>Lineolatales</taxon>
        <taxon>Lineolataceae</taxon>
        <taxon>Lineolata</taxon>
    </lineage>
</organism>
<proteinExistence type="predicted"/>
<evidence type="ECO:0000313" key="2">
    <source>
        <dbReference type="EMBL" id="KAF2454632.1"/>
    </source>
</evidence>
<sequence length="277" mass="30088">MDIAPDAPADPVQPPPAVSPVATSPVAHSKSSPRGSLPHPRLHPLKLGGAKESALIQYADQAMLHIQRRFAKRGNLEDGSQTDVVGYHDFAEAATDMESLLDVIWVSGTASLQVPYLLSLALLAVTIIPKFPPMPRQLFELLGKLDVAFASLLRARNVETGEPLPGTSEHSRLVTTTEKVRIRNLVGRTRLCVVSVMDLGGYEEDEESEDDERDDPLTDTDDKLDGIGIEKPELDLEAMVESGGHGWEMNVAEVYKITVEELGDMMGDTPVGMISDD</sequence>
<dbReference type="Pfam" id="PF17110">
    <property type="entry name" value="TFB6"/>
    <property type="match status" value="1"/>
</dbReference>
<dbReference type="GO" id="GO:0005675">
    <property type="term" value="C:transcription factor TFIIH holo complex"/>
    <property type="evidence" value="ECO:0007669"/>
    <property type="project" value="TreeGrafter"/>
</dbReference>
<dbReference type="EMBL" id="MU001690">
    <property type="protein sequence ID" value="KAF2454632.1"/>
    <property type="molecule type" value="Genomic_DNA"/>
</dbReference>
<accession>A0A6A6NT79</accession>
<dbReference type="InterPro" id="IPR031349">
    <property type="entry name" value="Tfb6"/>
</dbReference>
<dbReference type="PANTHER" id="PTHR37781:SF1">
    <property type="entry name" value="ADR380WP"/>
    <property type="match status" value="1"/>
</dbReference>